<proteinExistence type="predicted"/>
<reference evidence="2" key="1">
    <citation type="submission" date="2016-12" db="EMBL/GenBank/DDBJ databases">
        <authorList>
            <person name="Herbold C."/>
        </authorList>
    </citation>
    <scope>NUCLEOTIDE SEQUENCE [LARGE SCALE GENOMIC DNA]</scope>
</reference>
<keyword evidence="2" id="KW-1185">Reference proteome</keyword>
<organism evidence="1 2">
    <name type="scientific">Nitrosotalea sinensis</name>
    <dbReference type="NCBI Taxonomy" id="1499975"/>
    <lineage>
        <taxon>Archaea</taxon>
        <taxon>Nitrososphaerota</taxon>
        <taxon>Nitrososphaeria</taxon>
        <taxon>Nitrosotaleales</taxon>
        <taxon>Nitrosotaleaceae</taxon>
        <taxon>Nitrosotalea</taxon>
    </lineage>
</organism>
<dbReference type="EMBL" id="FRFC01000004">
    <property type="protein sequence ID" value="SHO46540.1"/>
    <property type="molecule type" value="Genomic_DNA"/>
</dbReference>
<evidence type="ECO:0000313" key="2">
    <source>
        <dbReference type="Proteomes" id="UP000232412"/>
    </source>
</evidence>
<evidence type="ECO:0000313" key="1">
    <source>
        <dbReference type="EMBL" id="SHO46540.1"/>
    </source>
</evidence>
<sequence length="77" mass="8548">MITVTLSCLSTALSISPIAELVLFLIVSIVETRKNSFLAGSFDRNVERPGLIIPVKVLPYSFINPTYLIDFDNSIIF</sequence>
<name>A0A2H1EHX7_9ARCH</name>
<dbReference type="AlphaFoldDB" id="A0A2H1EHX7"/>
<dbReference type="Proteomes" id="UP000232412">
    <property type="component" value="Unassembled WGS sequence"/>
</dbReference>
<accession>A0A2H1EHX7</accession>
<gene>
    <name evidence="1" type="ORF">NSIN_30169</name>
</gene>
<protein>
    <submittedName>
        <fullName evidence="1">Uncharacterized protein</fullName>
    </submittedName>
</protein>